<evidence type="ECO:0000313" key="3">
    <source>
        <dbReference type="EMBL" id="OBZ75136.1"/>
    </source>
</evidence>
<dbReference type="Pfam" id="PF09792">
    <property type="entry name" value="But2"/>
    <property type="match status" value="1"/>
</dbReference>
<evidence type="ECO:0000259" key="2">
    <source>
        <dbReference type="Pfam" id="PF09792"/>
    </source>
</evidence>
<dbReference type="EMBL" id="LUGG01000004">
    <property type="protein sequence ID" value="OBZ75136.1"/>
    <property type="molecule type" value="Genomic_DNA"/>
</dbReference>
<dbReference type="AlphaFoldDB" id="A0A1C7MFJ8"/>
<feature type="domain" description="Ubiquitin 3 binding protein But2 C-terminal" evidence="2">
    <location>
        <begin position="125"/>
        <end position="230"/>
    </location>
</feature>
<feature type="transmembrane region" description="Helical" evidence="1">
    <location>
        <begin position="38"/>
        <end position="55"/>
    </location>
</feature>
<evidence type="ECO:0000313" key="4">
    <source>
        <dbReference type="Proteomes" id="UP000092993"/>
    </source>
</evidence>
<organism evidence="3 4">
    <name type="scientific">Grifola frondosa</name>
    <name type="common">Maitake</name>
    <name type="synonym">Polyporus frondosus</name>
    <dbReference type="NCBI Taxonomy" id="5627"/>
    <lineage>
        <taxon>Eukaryota</taxon>
        <taxon>Fungi</taxon>
        <taxon>Dikarya</taxon>
        <taxon>Basidiomycota</taxon>
        <taxon>Agaricomycotina</taxon>
        <taxon>Agaricomycetes</taxon>
        <taxon>Polyporales</taxon>
        <taxon>Grifolaceae</taxon>
        <taxon>Grifola</taxon>
    </lineage>
</organism>
<name>A0A1C7MFJ8_GRIFR</name>
<dbReference type="Proteomes" id="UP000092993">
    <property type="component" value="Unassembled WGS sequence"/>
</dbReference>
<proteinExistence type="predicted"/>
<keyword evidence="4" id="KW-1185">Reference proteome</keyword>
<dbReference type="InterPro" id="IPR018620">
    <property type="entry name" value="Ubiquitin3-bd_protein_But2_C"/>
</dbReference>
<gene>
    <name evidence="3" type="ORF">A0H81_04834</name>
</gene>
<comment type="caution">
    <text evidence="3">The sequence shown here is derived from an EMBL/GenBank/DDBJ whole genome shotgun (WGS) entry which is preliminary data.</text>
</comment>
<dbReference type="OrthoDB" id="61113at2759"/>
<evidence type="ECO:0000256" key="1">
    <source>
        <dbReference type="SAM" id="Phobius"/>
    </source>
</evidence>
<keyword evidence="1" id="KW-0472">Membrane</keyword>
<sequence>MKGRGGHVALYILPDGDEKGSSTVDDGAYSKFVQLSNWVHLAIAVFVIMGITSYLRAVVLFRTGPAAPGGDIECPEALYQFDGNDSIVIMPFATAHVSRAEPYKVFPEDQHLRSSSADALSPHLRVSDDILTILQFRTVDVDTDHCALALLIPPTDDDSPQTDGDARGIQLDVCALDNSHPLDVRTLSWANRPHCRTHIGTLPVRTGEEVRLPEFPCTRASVHTFEISCAPSSPGCTLDLLGIRSTLNTTLGVFMRQLQAI</sequence>
<accession>A0A1C7MFJ8</accession>
<dbReference type="OMA" id="IHEDAIF"/>
<keyword evidence="1" id="KW-0812">Transmembrane</keyword>
<reference evidence="3 4" key="1">
    <citation type="submission" date="2016-03" db="EMBL/GenBank/DDBJ databases">
        <title>Whole genome sequencing of Grifola frondosa 9006-11.</title>
        <authorList>
            <person name="Min B."/>
            <person name="Park H."/>
            <person name="Kim J.-G."/>
            <person name="Cho H."/>
            <person name="Oh Y.-L."/>
            <person name="Kong W.-S."/>
            <person name="Choi I.-G."/>
        </authorList>
    </citation>
    <scope>NUCLEOTIDE SEQUENCE [LARGE SCALE GENOMIC DNA]</scope>
    <source>
        <strain evidence="3 4">9006-11</strain>
    </source>
</reference>
<keyword evidence="1" id="KW-1133">Transmembrane helix</keyword>
<protein>
    <recommendedName>
        <fullName evidence="2">Ubiquitin 3 binding protein But2 C-terminal domain-containing protein</fullName>
    </recommendedName>
</protein>